<keyword evidence="2" id="KW-1185">Reference proteome</keyword>
<sequence>MKMLVIAVDGHGGFRCGLVKNPDLFRRKIAAETGSGYIVWAAIPILATNSAESLSHIQDHVLPRFTAQVQLQHDRTFVMAMAWAWLGRPLLGYVARNRRWRVSRVARCFTPLKLTLAFKGRHQGDRP</sequence>
<accession>A0ABX8WDQ2</accession>
<dbReference type="EMBL" id="CP080590">
    <property type="protein sequence ID" value="QYO75096.1"/>
    <property type="molecule type" value="Genomic_DNA"/>
</dbReference>
<dbReference type="RefSeq" id="WP_220303560.1">
    <property type="nucleotide sequence ID" value="NZ_CP080590.1"/>
</dbReference>
<proteinExistence type="predicted"/>
<evidence type="ECO:0000313" key="2">
    <source>
        <dbReference type="Proteomes" id="UP000825799"/>
    </source>
</evidence>
<gene>
    <name evidence="1" type="ORF">K1X15_10485</name>
</gene>
<protein>
    <submittedName>
        <fullName evidence="1">Uncharacterized protein</fullName>
    </submittedName>
</protein>
<reference evidence="1 2" key="1">
    <citation type="submission" date="2021-08" db="EMBL/GenBank/DDBJ databases">
        <title>Devosia salina sp. nov., isolated from the South China Sea sediment.</title>
        <authorList>
            <person name="Zhou Z."/>
        </authorList>
    </citation>
    <scope>NUCLEOTIDE SEQUENCE [LARGE SCALE GENOMIC DNA]</scope>
    <source>
        <strain evidence="1 2">SCS-3</strain>
    </source>
</reference>
<organism evidence="1 2">
    <name type="scientific">Devosia salina</name>
    <dbReference type="NCBI Taxonomy" id="2860336"/>
    <lineage>
        <taxon>Bacteria</taxon>
        <taxon>Pseudomonadati</taxon>
        <taxon>Pseudomonadota</taxon>
        <taxon>Alphaproteobacteria</taxon>
        <taxon>Hyphomicrobiales</taxon>
        <taxon>Devosiaceae</taxon>
        <taxon>Devosia</taxon>
    </lineage>
</organism>
<dbReference type="Proteomes" id="UP000825799">
    <property type="component" value="Chromosome"/>
</dbReference>
<evidence type="ECO:0000313" key="1">
    <source>
        <dbReference type="EMBL" id="QYO75096.1"/>
    </source>
</evidence>
<name>A0ABX8WDQ2_9HYPH</name>